<evidence type="ECO:0000256" key="1">
    <source>
        <dbReference type="ARBA" id="ARBA00001946"/>
    </source>
</evidence>
<dbReference type="PANTHER" id="PTHR13794">
    <property type="entry name" value="ENOLASE SUPERFAMILY, MANDELATE RACEMASE"/>
    <property type="match status" value="1"/>
</dbReference>
<dbReference type="Gene3D" id="3.20.20.120">
    <property type="entry name" value="Enolase-like C-terminal domain"/>
    <property type="match status" value="1"/>
</dbReference>
<reference evidence="6 7" key="1">
    <citation type="journal article" date="2016" name="Mol. Biol. Evol.">
        <title>Comparative Genomics of Early-Diverging Mushroom-Forming Fungi Provides Insights into the Origins of Lignocellulose Decay Capabilities.</title>
        <authorList>
            <person name="Nagy L.G."/>
            <person name="Riley R."/>
            <person name="Tritt A."/>
            <person name="Adam C."/>
            <person name="Daum C."/>
            <person name="Floudas D."/>
            <person name="Sun H."/>
            <person name="Yadav J.S."/>
            <person name="Pangilinan J."/>
            <person name="Larsson K.H."/>
            <person name="Matsuura K."/>
            <person name="Barry K."/>
            <person name="Labutti K."/>
            <person name="Kuo R."/>
            <person name="Ohm R.A."/>
            <person name="Bhattacharya S.S."/>
            <person name="Shirouzu T."/>
            <person name="Yoshinaga Y."/>
            <person name="Martin F.M."/>
            <person name="Grigoriev I.V."/>
            <person name="Hibbett D.S."/>
        </authorList>
    </citation>
    <scope>NUCLEOTIDE SEQUENCE [LARGE SCALE GENOMIC DNA]</scope>
    <source>
        <strain evidence="6 7">TUFC12733</strain>
    </source>
</reference>
<name>A0A167PF88_CALVF</name>
<organism evidence="6 7">
    <name type="scientific">Calocera viscosa (strain TUFC12733)</name>
    <dbReference type="NCBI Taxonomy" id="1330018"/>
    <lineage>
        <taxon>Eukaryota</taxon>
        <taxon>Fungi</taxon>
        <taxon>Dikarya</taxon>
        <taxon>Basidiomycota</taxon>
        <taxon>Agaricomycotina</taxon>
        <taxon>Dacrymycetes</taxon>
        <taxon>Dacrymycetales</taxon>
        <taxon>Dacrymycetaceae</taxon>
        <taxon>Calocera</taxon>
    </lineage>
</organism>
<gene>
    <name evidence="6" type="ORF">CALVIDRAFT_544624</name>
</gene>
<evidence type="ECO:0000256" key="3">
    <source>
        <dbReference type="ARBA" id="ARBA00022842"/>
    </source>
</evidence>
<evidence type="ECO:0000259" key="5">
    <source>
        <dbReference type="Pfam" id="PF13378"/>
    </source>
</evidence>
<evidence type="ECO:0000256" key="2">
    <source>
        <dbReference type="ARBA" id="ARBA00022723"/>
    </source>
</evidence>
<protein>
    <submittedName>
        <fullName evidence="6">Enolase C-terminal domain-like protein</fullName>
    </submittedName>
</protein>
<evidence type="ECO:0000313" key="7">
    <source>
        <dbReference type="Proteomes" id="UP000076738"/>
    </source>
</evidence>
<dbReference type="AlphaFoldDB" id="A0A167PF88"/>
<dbReference type="SUPFAM" id="SSF51604">
    <property type="entry name" value="Enolase C-terminal domain-like"/>
    <property type="match status" value="1"/>
</dbReference>
<dbReference type="InterPro" id="IPR046945">
    <property type="entry name" value="RHMD-like"/>
</dbReference>
<dbReference type="GO" id="GO:0000287">
    <property type="term" value="F:magnesium ion binding"/>
    <property type="evidence" value="ECO:0007669"/>
    <property type="project" value="TreeGrafter"/>
</dbReference>
<feature type="domain" description="Enolase C-terminal" evidence="5">
    <location>
        <begin position="231"/>
        <end position="335"/>
    </location>
</feature>
<evidence type="ECO:0000256" key="4">
    <source>
        <dbReference type="SAM" id="MobiDB-lite"/>
    </source>
</evidence>
<proteinExistence type="predicted"/>
<dbReference type="OrthoDB" id="14161at2759"/>
<accession>A0A167PF88</accession>
<dbReference type="Pfam" id="PF13378">
    <property type="entry name" value="MR_MLE_C"/>
    <property type="match status" value="1"/>
</dbReference>
<dbReference type="STRING" id="1330018.A0A167PF88"/>
<dbReference type="InterPro" id="IPR036849">
    <property type="entry name" value="Enolase-like_C_sf"/>
</dbReference>
<keyword evidence="2" id="KW-0479">Metal-binding</keyword>
<dbReference type="EMBL" id="KV417274">
    <property type="protein sequence ID" value="KZO98731.1"/>
    <property type="molecule type" value="Genomic_DNA"/>
</dbReference>
<dbReference type="PANTHER" id="PTHR13794:SF58">
    <property type="entry name" value="MITOCHONDRIAL ENOLASE SUPERFAMILY MEMBER 1"/>
    <property type="match status" value="1"/>
</dbReference>
<keyword evidence="3" id="KW-0460">Magnesium</keyword>
<feature type="region of interest" description="Disordered" evidence="4">
    <location>
        <begin position="350"/>
        <end position="370"/>
    </location>
</feature>
<sequence>MGRVMCAAIRTLAPKFVGRSLRDITANFAKTHRDFVGGQIRFMSPERGVLQCASRACLNAICDLWAKSEGKPLWKLVCDFTPEEFVARIDFRYITDLITPEEAIGMLRETKTKAEGGCGSAESGCTGLQHEDIQRLLHLAIEEGFTNFKLRVGRGVPEDRKRLQMIRSIVGPDAGTLVISERTRDVPQAPAYLSQLADFKIKYVLSSWAVRTFFSCPRKSIEEPTSPGRQHVNNRIFFKQFRQAEAVDVINLDAVRVSGVNEVLSILLMAAKCGVGMTEVCSHISTIDYIAVSGKQSMMEYTRHLHESFEHPALIDRGYHVSPPAPGYSSDLQPEVFDQYACPSGTFWKSEKGQEMQNDPWRGCVGEQTS</sequence>
<dbReference type="InterPro" id="IPR029065">
    <property type="entry name" value="Enolase_C-like"/>
</dbReference>
<dbReference type="SUPFAM" id="SSF54826">
    <property type="entry name" value="Enolase N-terminal domain-like"/>
    <property type="match status" value="1"/>
</dbReference>
<dbReference type="InterPro" id="IPR029017">
    <property type="entry name" value="Enolase-like_N"/>
</dbReference>
<dbReference type="Proteomes" id="UP000076738">
    <property type="component" value="Unassembled WGS sequence"/>
</dbReference>
<comment type="cofactor">
    <cofactor evidence="1">
        <name>Mg(2+)</name>
        <dbReference type="ChEBI" id="CHEBI:18420"/>
    </cofactor>
</comment>
<evidence type="ECO:0000313" key="6">
    <source>
        <dbReference type="EMBL" id="KZO98731.1"/>
    </source>
</evidence>
<keyword evidence="7" id="KW-1185">Reference proteome</keyword>
<dbReference type="GO" id="GO:0016052">
    <property type="term" value="P:carbohydrate catabolic process"/>
    <property type="evidence" value="ECO:0007669"/>
    <property type="project" value="TreeGrafter"/>
</dbReference>
<dbReference type="Gene3D" id="3.30.390.10">
    <property type="entry name" value="Enolase-like, N-terminal domain"/>
    <property type="match status" value="1"/>
</dbReference>
<dbReference type="GO" id="GO:0016836">
    <property type="term" value="F:hydro-lyase activity"/>
    <property type="evidence" value="ECO:0007669"/>
    <property type="project" value="TreeGrafter"/>
</dbReference>